<dbReference type="AlphaFoldDB" id="A0A516V5W5"/>
<evidence type="ECO:0000313" key="2">
    <source>
        <dbReference type="EMBL" id="QDQ73924.1"/>
    </source>
</evidence>
<organism evidence="2 3">
    <name type="scientific">Pseudoluteimonas lycopersici</name>
    <dbReference type="NCBI Taxonomy" id="1324796"/>
    <lineage>
        <taxon>Bacteria</taxon>
        <taxon>Pseudomonadati</taxon>
        <taxon>Pseudomonadota</taxon>
        <taxon>Gammaproteobacteria</taxon>
        <taxon>Lysobacterales</taxon>
        <taxon>Lysobacteraceae</taxon>
        <taxon>Pseudoluteimonas</taxon>
    </lineage>
</organism>
<proteinExistence type="predicted"/>
<evidence type="ECO:0000259" key="1">
    <source>
        <dbReference type="Pfam" id="PF18734"/>
    </source>
</evidence>
<feature type="domain" description="HEPN AbiU2-like" evidence="1">
    <location>
        <begin position="15"/>
        <end position="175"/>
    </location>
</feature>
<accession>A0A516V5W5</accession>
<dbReference type="Proteomes" id="UP000315891">
    <property type="component" value="Chromosome"/>
</dbReference>
<sequence length="194" mass="22108">MSAIPQSPNVDAKDVDAFWRICNQAYELWRFQQALENNPSLPTLLSNQWLGWSLARIQGVLIDETLLQIARLHDRAKFGQRYNLCIEFMVSFGKWPAETKKALEGLKQSLDELASHLLDARKWLLAHNDRETHREDATLGFCSSGTYETYFLRLQDFVNTIDLATNGSGIRPFVEITGNDMDGMIGILMRGLDD</sequence>
<gene>
    <name evidence="2" type="ORF">FNZ56_08565</name>
</gene>
<evidence type="ECO:0000313" key="3">
    <source>
        <dbReference type="Proteomes" id="UP000315891"/>
    </source>
</evidence>
<name>A0A516V5W5_9GAMM</name>
<dbReference type="EMBL" id="CP041742">
    <property type="protein sequence ID" value="QDQ73924.1"/>
    <property type="molecule type" value="Genomic_DNA"/>
</dbReference>
<dbReference type="InterPro" id="IPR040704">
    <property type="entry name" value="HEPN_AbiU2"/>
</dbReference>
<keyword evidence="3" id="KW-1185">Reference proteome</keyword>
<dbReference type="RefSeq" id="WP_143879435.1">
    <property type="nucleotide sequence ID" value="NZ_BAABLZ010000001.1"/>
</dbReference>
<reference evidence="2 3" key="1">
    <citation type="submission" date="2019-07" db="EMBL/GenBank/DDBJ databases">
        <title>Lysobacter weifangensis sp. nov., isolated from bensulfuron-methyl contaminated farmland soil.</title>
        <authorList>
            <person name="Zhao H."/>
        </authorList>
    </citation>
    <scope>NUCLEOTIDE SEQUENCE [LARGE SCALE GENOMIC DNA]</scope>
    <source>
        <strain evidence="2 3">CC-Bw-6</strain>
    </source>
</reference>
<protein>
    <recommendedName>
        <fullName evidence="1">HEPN AbiU2-like domain-containing protein</fullName>
    </recommendedName>
</protein>
<dbReference type="Pfam" id="PF18734">
    <property type="entry name" value="HEPN_AbiU2"/>
    <property type="match status" value="1"/>
</dbReference>